<dbReference type="GO" id="GO:0000155">
    <property type="term" value="F:phosphorelay sensor kinase activity"/>
    <property type="evidence" value="ECO:0007669"/>
    <property type="project" value="InterPro"/>
</dbReference>
<organism evidence="18 20">
    <name type="scientific">Paenibacillus jilunlii</name>
    <dbReference type="NCBI Taxonomy" id="682956"/>
    <lineage>
        <taxon>Bacteria</taxon>
        <taxon>Bacillati</taxon>
        <taxon>Bacillota</taxon>
        <taxon>Bacilli</taxon>
        <taxon>Bacillales</taxon>
        <taxon>Paenibacillaceae</taxon>
        <taxon>Paenibacillus</taxon>
    </lineage>
</organism>
<feature type="domain" description="Histidine kinase" evidence="15">
    <location>
        <begin position="239"/>
        <end position="438"/>
    </location>
</feature>
<dbReference type="GO" id="GO:0005524">
    <property type="term" value="F:ATP binding"/>
    <property type="evidence" value="ECO:0007669"/>
    <property type="project" value="UniProtKB-KW"/>
</dbReference>
<dbReference type="Pfam" id="PF02518">
    <property type="entry name" value="HATPase_c"/>
    <property type="match status" value="1"/>
</dbReference>
<evidence type="ECO:0000256" key="5">
    <source>
        <dbReference type="ARBA" id="ARBA00022553"/>
    </source>
</evidence>
<dbReference type="InterPro" id="IPR003661">
    <property type="entry name" value="HisK_dim/P_dom"/>
</dbReference>
<evidence type="ECO:0000313" key="20">
    <source>
        <dbReference type="Proteomes" id="UP000182783"/>
    </source>
</evidence>
<dbReference type="SMART" id="SM00387">
    <property type="entry name" value="HATPase_c"/>
    <property type="match status" value="1"/>
</dbReference>
<dbReference type="GO" id="GO:0005886">
    <property type="term" value="C:plasma membrane"/>
    <property type="evidence" value="ECO:0007669"/>
    <property type="project" value="UniProtKB-SubCell"/>
</dbReference>
<keyword evidence="6" id="KW-0808">Transferase</keyword>
<keyword evidence="10" id="KW-0067">ATP-binding</keyword>
<dbReference type="SUPFAM" id="SSF47384">
    <property type="entry name" value="Homodimeric domain of signal transducing histidine kinase"/>
    <property type="match status" value="1"/>
</dbReference>
<evidence type="ECO:0000259" key="16">
    <source>
        <dbReference type="PROSITE" id="PS50885"/>
    </source>
</evidence>
<dbReference type="InterPro" id="IPR005467">
    <property type="entry name" value="His_kinase_dom"/>
</dbReference>
<keyword evidence="11 14" id="KW-1133">Transmembrane helix</keyword>
<evidence type="ECO:0000313" key="19">
    <source>
        <dbReference type="Proteomes" id="UP000070252"/>
    </source>
</evidence>
<dbReference type="EMBL" id="FNGM01000001">
    <property type="protein sequence ID" value="SDK99057.1"/>
    <property type="molecule type" value="Genomic_DNA"/>
</dbReference>
<dbReference type="Gene3D" id="1.10.287.130">
    <property type="match status" value="1"/>
</dbReference>
<dbReference type="PANTHER" id="PTHR45528:SF1">
    <property type="entry name" value="SENSOR HISTIDINE KINASE CPXA"/>
    <property type="match status" value="1"/>
</dbReference>
<dbReference type="Pfam" id="PF00512">
    <property type="entry name" value="HisKA"/>
    <property type="match status" value="1"/>
</dbReference>
<dbReference type="Proteomes" id="UP000182783">
    <property type="component" value="Unassembled WGS sequence"/>
</dbReference>
<dbReference type="Gene3D" id="6.10.340.10">
    <property type="match status" value="1"/>
</dbReference>
<dbReference type="CDD" id="cd06225">
    <property type="entry name" value="HAMP"/>
    <property type="match status" value="1"/>
</dbReference>
<keyword evidence="13 14" id="KW-0472">Membrane</keyword>
<keyword evidence="7 14" id="KW-0812">Transmembrane</keyword>
<evidence type="ECO:0000256" key="1">
    <source>
        <dbReference type="ARBA" id="ARBA00000085"/>
    </source>
</evidence>
<reference evidence="18 20" key="2">
    <citation type="submission" date="2016-10" db="EMBL/GenBank/DDBJ databases">
        <authorList>
            <person name="de Groot N.N."/>
        </authorList>
    </citation>
    <scope>NUCLEOTIDE SEQUENCE [LARGE SCALE GENOMIC DNA]</scope>
    <source>
        <strain evidence="18 20">CGMCC 1.10239</strain>
    </source>
</reference>
<dbReference type="InterPro" id="IPR036890">
    <property type="entry name" value="HATPase_C_sf"/>
</dbReference>
<evidence type="ECO:0000256" key="2">
    <source>
        <dbReference type="ARBA" id="ARBA00004651"/>
    </source>
</evidence>
<evidence type="ECO:0000313" key="17">
    <source>
        <dbReference type="EMBL" id="KWX71456.1"/>
    </source>
</evidence>
<dbReference type="CDD" id="cd00082">
    <property type="entry name" value="HisKA"/>
    <property type="match status" value="1"/>
</dbReference>
<dbReference type="Gene3D" id="3.30.565.10">
    <property type="entry name" value="Histidine kinase-like ATPase, C-terminal domain"/>
    <property type="match status" value="1"/>
</dbReference>
<evidence type="ECO:0000256" key="7">
    <source>
        <dbReference type="ARBA" id="ARBA00022692"/>
    </source>
</evidence>
<evidence type="ECO:0000256" key="3">
    <source>
        <dbReference type="ARBA" id="ARBA00012438"/>
    </source>
</evidence>
<evidence type="ECO:0000256" key="8">
    <source>
        <dbReference type="ARBA" id="ARBA00022741"/>
    </source>
</evidence>
<dbReference type="Proteomes" id="UP000070252">
    <property type="component" value="Unassembled WGS sequence"/>
</dbReference>
<evidence type="ECO:0000256" key="10">
    <source>
        <dbReference type="ARBA" id="ARBA00022840"/>
    </source>
</evidence>
<evidence type="ECO:0000256" key="13">
    <source>
        <dbReference type="ARBA" id="ARBA00023136"/>
    </source>
</evidence>
<keyword evidence="4" id="KW-1003">Cell membrane</keyword>
<evidence type="ECO:0000256" key="9">
    <source>
        <dbReference type="ARBA" id="ARBA00022777"/>
    </source>
</evidence>
<evidence type="ECO:0000313" key="18">
    <source>
        <dbReference type="EMBL" id="SDK99057.1"/>
    </source>
</evidence>
<evidence type="ECO:0000256" key="12">
    <source>
        <dbReference type="ARBA" id="ARBA00023012"/>
    </source>
</evidence>
<sequence length="448" mass="51231">MIRKPVSGKLRNKLILSLLFSFIVSAGIFLLLQFTAEDLMGDYFNKSTFMENQKNQAIAEFKEYVSDNRLALSDHEQLTKWVGKMEYVSVFLFKDHNLVYSSDREEAAAGDENYIINPVLKGIPLVPVAFADTNVQLYMECFFEYKYFSIISYVTLALSFICFICIMLFFINRKTSYIGVLENEIKILEGGNLDYPITVSGDDELSSLAQSINEMRKSFMERLNSEDRARLANSELVTAMSHDLRTPLTALVGYLDIIAYQKYGTEDNLNKYIHNSREKAYQIKTLSDQLFEYFTVFNTEEEDLALDTFDGMPLIDQLMDEQLLGLQNHGIQFEYLPCSAPFQIDINLLAVRRVFDNLFSNITKYAETSKPVIIKCSLANQWLWLDIQNHISPNLERVSGTGIGMKTCEKIIKNHKGTLAVTRTGDMYCVHIRLPVKESALSPPQLCN</sequence>
<keyword evidence="5" id="KW-0597">Phosphoprotein</keyword>
<dbReference type="OrthoDB" id="335833at2"/>
<dbReference type="Pfam" id="PF00672">
    <property type="entry name" value="HAMP"/>
    <property type="match status" value="1"/>
</dbReference>
<keyword evidence="9 18" id="KW-0418">Kinase</keyword>
<dbReference type="InterPro" id="IPR036097">
    <property type="entry name" value="HisK_dim/P_sf"/>
</dbReference>
<proteinExistence type="predicted"/>
<evidence type="ECO:0000259" key="15">
    <source>
        <dbReference type="PROSITE" id="PS50109"/>
    </source>
</evidence>
<keyword evidence="8" id="KW-0547">Nucleotide-binding</keyword>
<dbReference type="SUPFAM" id="SSF55874">
    <property type="entry name" value="ATPase domain of HSP90 chaperone/DNA topoisomerase II/histidine kinase"/>
    <property type="match status" value="1"/>
</dbReference>
<dbReference type="InterPro" id="IPR003660">
    <property type="entry name" value="HAMP_dom"/>
</dbReference>
<dbReference type="SUPFAM" id="SSF158472">
    <property type="entry name" value="HAMP domain-like"/>
    <property type="match status" value="1"/>
</dbReference>
<name>A0A1G9GEK1_9BACL</name>
<protein>
    <recommendedName>
        <fullName evidence="3">histidine kinase</fullName>
        <ecNumber evidence="3">2.7.13.3</ecNumber>
    </recommendedName>
</protein>
<dbReference type="InterPro" id="IPR050398">
    <property type="entry name" value="HssS/ArlS-like"/>
</dbReference>
<comment type="subcellular location">
    <subcellularLocation>
        <location evidence="2">Cell membrane</location>
        <topology evidence="2">Multi-pass membrane protein</topology>
    </subcellularLocation>
</comment>
<evidence type="ECO:0000256" key="6">
    <source>
        <dbReference type="ARBA" id="ARBA00022679"/>
    </source>
</evidence>
<keyword evidence="12" id="KW-0902">Two-component regulatory system</keyword>
<accession>A0A1G9GEK1</accession>
<feature type="domain" description="HAMP" evidence="16">
    <location>
        <begin position="172"/>
        <end position="224"/>
    </location>
</feature>
<reference evidence="17 19" key="1">
    <citation type="submission" date="2015-08" db="EMBL/GenBank/DDBJ databases">
        <title>Genome of Paenibacillus jilunlii.</title>
        <authorList>
            <person name="Sant'Anna F.H."/>
            <person name="Ambrosini A."/>
            <person name="Souza R."/>
            <person name="Bach E."/>
            <person name="Fernandes G."/>
            <person name="Balsanelli E."/>
            <person name="Baura V.A."/>
            <person name="Pedrosa F.O."/>
            <person name="Souza E.M."/>
            <person name="Passaglia L."/>
        </authorList>
    </citation>
    <scope>NUCLEOTIDE SEQUENCE [LARGE SCALE GENOMIC DNA]</scope>
    <source>
        <strain evidence="17 19">DSM 23019</strain>
    </source>
</reference>
<dbReference type="SMART" id="SM00388">
    <property type="entry name" value="HisKA"/>
    <property type="match status" value="1"/>
</dbReference>
<dbReference type="PROSITE" id="PS50109">
    <property type="entry name" value="HIS_KIN"/>
    <property type="match status" value="1"/>
</dbReference>
<dbReference type="EMBL" id="LIPY01000122">
    <property type="protein sequence ID" value="KWX71456.1"/>
    <property type="molecule type" value="Genomic_DNA"/>
</dbReference>
<evidence type="ECO:0000256" key="4">
    <source>
        <dbReference type="ARBA" id="ARBA00022475"/>
    </source>
</evidence>
<keyword evidence="19" id="KW-1185">Reference proteome</keyword>
<evidence type="ECO:0000256" key="11">
    <source>
        <dbReference type="ARBA" id="ARBA00022989"/>
    </source>
</evidence>
<dbReference type="AlphaFoldDB" id="A0A1G9GEK1"/>
<dbReference type="PANTHER" id="PTHR45528">
    <property type="entry name" value="SENSOR HISTIDINE KINASE CPXA"/>
    <property type="match status" value="1"/>
</dbReference>
<comment type="catalytic activity">
    <reaction evidence="1">
        <text>ATP + protein L-histidine = ADP + protein N-phospho-L-histidine.</text>
        <dbReference type="EC" id="2.7.13.3"/>
    </reaction>
</comment>
<evidence type="ECO:0000256" key="14">
    <source>
        <dbReference type="SAM" id="Phobius"/>
    </source>
</evidence>
<gene>
    <name evidence="17" type="ORF">AML91_24955</name>
    <name evidence="18" type="ORF">SAMN05216191_101361</name>
</gene>
<dbReference type="RefSeq" id="WP_062526804.1">
    <property type="nucleotide sequence ID" value="NZ_CP048429.1"/>
</dbReference>
<dbReference type="EC" id="2.7.13.3" evidence="3"/>
<feature type="transmembrane region" description="Helical" evidence="14">
    <location>
        <begin position="147"/>
        <end position="171"/>
    </location>
</feature>
<dbReference type="PROSITE" id="PS50885">
    <property type="entry name" value="HAMP"/>
    <property type="match status" value="1"/>
</dbReference>
<dbReference type="InterPro" id="IPR003594">
    <property type="entry name" value="HATPase_dom"/>
</dbReference>